<name>A0A830GVQ7_9CREN</name>
<dbReference type="SUPFAM" id="SSF52540">
    <property type="entry name" value="P-loop containing nucleoside triphosphate hydrolases"/>
    <property type="match status" value="1"/>
</dbReference>
<evidence type="ECO:0000256" key="2">
    <source>
        <dbReference type="ARBA" id="ARBA00022448"/>
    </source>
</evidence>
<dbReference type="InterPro" id="IPR027417">
    <property type="entry name" value="P-loop_NTPase"/>
</dbReference>
<dbReference type="Proteomes" id="UP000610960">
    <property type="component" value="Unassembled WGS sequence"/>
</dbReference>
<gene>
    <name evidence="6" type="ORF">GCM10007981_12040</name>
</gene>
<dbReference type="PROSITE" id="PS50893">
    <property type="entry name" value="ABC_TRANSPORTER_2"/>
    <property type="match status" value="1"/>
</dbReference>
<dbReference type="SMART" id="SM00382">
    <property type="entry name" value="AAA"/>
    <property type="match status" value="1"/>
</dbReference>
<dbReference type="OrthoDB" id="87732at2157"/>
<evidence type="ECO:0000313" key="6">
    <source>
        <dbReference type="EMBL" id="GGP21199.1"/>
    </source>
</evidence>
<dbReference type="InterPro" id="IPR003439">
    <property type="entry name" value="ABC_transporter-like_ATP-bd"/>
</dbReference>
<dbReference type="GO" id="GO:0016887">
    <property type="term" value="F:ATP hydrolysis activity"/>
    <property type="evidence" value="ECO:0007669"/>
    <property type="project" value="InterPro"/>
</dbReference>
<keyword evidence="4" id="KW-0067">ATP-binding</keyword>
<evidence type="ECO:0000256" key="3">
    <source>
        <dbReference type="ARBA" id="ARBA00022741"/>
    </source>
</evidence>
<feature type="domain" description="ABC transporter" evidence="5">
    <location>
        <begin position="6"/>
        <end position="234"/>
    </location>
</feature>
<dbReference type="PANTHER" id="PTHR42711">
    <property type="entry name" value="ABC TRANSPORTER ATP-BINDING PROTEIN"/>
    <property type="match status" value="1"/>
</dbReference>
<dbReference type="EMBL" id="BMNL01000003">
    <property type="protein sequence ID" value="GGP21199.1"/>
    <property type="molecule type" value="Genomic_DNA"/>
</dbReference>
<reference evidence="6" key="2">
    <citation type="submission" date="2020-09" db="EMBL/GenBank/DDBJ databases">
        <authorList>
            <person name="Sun Q."/>
            <person name="Ohkuma M."/>
        </authorList>
    </citation>
    <scope>NUCLEOTIDE SEQUENCE</scope>
    <source>
        <strain evidence="6">JCM 10088</strain>
    </source>
</reference>
<keyword evidence="2" id="KW-0813">Transport</keyword>
<dbReference type="InterPro" id="IPR003593">
    <property type="entry name" value="AAA+_ATPase"/>
</dbReference>
<evidence type="ECO:0000313" key="7">
    <source>
        <dbReference type="Proteomes" id="UP000610960"/>
    </source>
</evidence>
<dbReference type="AlphaFoldDB" id="A0A830GVQ7"/>
<comment type="caution">
    <text evidence="6">The sequence shown here is derived from an EMBL/GenBank/DDBJ whole genome shotgun (WGS) entry which is preliminary data.</text>
</comment>
<keyword evidence="7" id="KW-1185">Reference proteome</keyword>
<evidence type="ECO:0000256" key="1">
    <source>
        <dbReference type="ARBA" id="ARBA00005417"/>
    </source>
</evidence>
<dbReference type="Pfam" id="PF00005">
    <property type="entry name" value="ABC_tran"/>
    <property type="match status" value="1"/>
</dbReference>
<dbReference type="InterPro" id="IPR050763">
    <property type="entry name" value="ABC_transporter_ATP-binding"/>
</dbReference>
<organism evidence="6 7">
    <name type="scientific">Thermocladium modestius</name>
    <dbReference type="NCBI Taxonomy" id="62609"/>
    <lineage>
        <taxon>Archaea</taxon>
        <taxon>Thermoproteota</taxon>
        <taxon>Thermoprotei</taxon>
        <taxon>Thermoproteales</taxon>
        <taxon>Thermoproteaceae</taxon>
        <taxon>Thermocladium</taxon>
    </lineage>
</organism>
<sequence length="279" mass="31540">MVNMIVKVEDLWKSFGGKMVNERINMYVDEGEIVSILGPNGAGKTTLLRQTYGELRPDNGKVSIIGMSPKRAKRLGVMGVVPQEARPFSLLKVREHVEMIARLRGMPRDRVRECIDDAIDTVGLKDYANTLIDELSGGLKRLVLVASAIACRPRLLILDEPTVGIDAQNRRVIWSVIRSMRDGGSSVILTTHYINEAEELSDEVYLMNRRILMEGTPGELRRKLPWVEVRSDDGDRPIRVAWDEALGVISDLVRRRARFEVKEPTLEDVFIEVFSNEAR</sequence>
<dbReference type="PANTHER" id="PTHR42711:SF5">
    <property type="entry name" value="ABC TRANSPORTER ATP-BINDING PROTEIN NATA"/>
    <property type="match status" value="1"/>
</dbReference>
<dbReference type="GO" id="GO:0005524">
    <property type="term" value="F:ATP binding"/>
    <property type="evidence" value="ECO:0007669"/>
    <property type="project" value="UniProtKB-KW"/>
</dbReference>
<keyword evidence="3" id="KW-0547">Nucleotide-binding</keyword>
<evidence type="ECO:0000259" key="5">
    <source>
        <dbReference type="PROSITE" id="PS50893"/>
    </source>
</evidence>
<accession>A0A830GVQ7</accession>
<dbReference type="Gene3D" id="3.40.50.300">
    <property type="entry name" value="P-loop containing nucleotide triphosphate hydrolases"/>
    <property type="match status" value="1"/>
</dbReference>
<protein>
    <submittedName>
        <fullName evidence="6">MarR family transcriptional regulator</fullName>
    </submittedName>
</protein>
<comment type="similarity">
    <text evidence="1">Belongs to the ABC transporter superfamily.</text>
</comment>
<proteinExistence type="inferred from homology"/>
<reference evidence="6" key="1">
    <citation type="journal article" date="2014" name="Int. J. Syst. Evol. Microbiol.">
        <title>Complete genome sequence of Corynebacterium casei LMG S-19264T (=DSM 44701T), isolated from a smear-ripened cheese.</title>
        <authorList>
            <consortium name="US DOE Joint Genome Institute (JGI-PGF)"/>
            <person name="Walter F."/>
            <person name="Albersmeier A."/>
            <person name="Kalinowski J."/>
            <person name="Ruckert C."/>
        </authorList>
    </citation>
    <scope>NUCLEOTIDE SEQUENCE</scope>
    <source>
        <strain evidence="6">JCM 10088</strain>
    </source>
</reference>
<evidence type="ECO:0000256" key="4">
    <source>
        <dbReference type="ARBA" id="ARBA00022840"/>
    </source>
</evidence>